<feature type="domain" description="DUF4142" evidence="2">
    <location>
        <begin position="31"/>
        <end position="166"/>
    </location>
</feature>
<reference evidence="3 4" key="1">
    <citation type="submission" date="2016-10" db="EMBL/GenBank/DDBJ databases">
        <authorList>
            <person name="de Groot N.N."/>
        </authorList>
    </citation>
    <scope>NUCLEOTIDE SEQUENCE [LARGE SCALE GENOMIC DNA]</scope>
    <source>
        <strain evidence="3 4">DSM 22489</strain>
    </source>
</reference>
<dbReference type="Pfam" id="PF13628">
    <property type="entry name" value="DUF4142"/>
    <property type="match status" value="1"/>
</dbReference>
<dbReference type="PANTHER" id="PTHR38593:SF1">
    <property type="entry name" value="BLR2558 PROTEIN"/>
    <property type="match status" value="1"/>
</dbReference>
<dbReference type="AlphaFoldDB" id="A0A1H5WXX1"/>
<dbReference type="InterPro" id="IPR025419">
    <property type="entry name" value="DUF4142"/>
</dbReference>
<organism evidence="3 4">
    <name type="scientific">Bryocella elongata</name>
    <dbReference type="NCBI Taxonomy" id="863522"/>
    <lineage>
        <taxon>Bacteria</taxon>
        <taxon>Pseudomonadati</taxon>
        <taxon>Acidobacteriota</taxon>
        <taxon>Terriglobia</taxon>
        <taxon>Terriglobales</taxon>
        <taxon>Acidobacteriaceae</taxon>
        <taxon>Bryocella</taxon>
    </lineage>
</organism>
<dbReference type="Proteomes" id="UP000236728">
    <property type="component" value="Unassembled WGS sequence"/>
</dbReference>
<gene>
    <name evidence="3" type="ORF">SAMN05421819_1798</name>
</gene>
<evidence type="ECO:0000256" key="1">
    <source>
        <dbReference type="SAM" id="SignalP"/>
    </source>
</evidence>
<feature type="signal peptide" evidence="1">
    <location>
        <begin position="1"/>
        <end position="26"/>
    </location>
</feature>
<evidence type="ECO:0000313" key="4">
    <source>
        <dbReference type="Proteomes" id="UP000236728"/>
    </source>
</evidence>
<dbReference type="EMBL" id="FNVA01000002">
    <property type="protein sequence ID" value="SEG04489.1"/>
    <property type="molecule type" value="Genomic_DNA"/>
</dbReference>
<keyword evidence="1" id="KW-0732">Signal</keyword>
<dbReference type="InterPro" id="IPR012347">
    <property type="entry name" value="Ferritin-like"/>
</dbReference>
<evidence type="ECO:0000313" key="3">
    <source>
        <dbReference type="EMBL" id="SEG04489.1"/>
    </source>
</evidence>
<dbReference type="RefSeq" id="WP_103932676.1">
    <property type="nucleotide sequence ID" value="NZ_FNVA01000002.1"/>
</dbReference>
<sequence>MKNIWKLIALSSVAAAAMLLPACSHAQATDDDKTFLANVSQAGVNEIKLSQLAEEKASDPKVKEFAHKMVVEHTALGKSLQPYADSWGVAPATDLDDSHKDDYKKLSGLSGKDFDKEYIADMVSDHNKAESLFKSEIKDTKDMKFRKTVESGYSHVVAHDNMAKSLKKQM</sequence>
<dbReference type="OrthoDB" id="9101320at2"/>
<proteinExistence type="predicted"/>
<protein>
    <submittedName>
        <fullName evidence="3">Putative membrane protein</fullName>
    </submittedName>
</protein>
<evidence type="ECO:0000259" key="2">
    <source>
        <dbReference type="Pfam" id="PF13628"/>
    </source>
</evidence>
<accession>A0A1H5WXX1</accession>
<dbReference type="Gene3D" id="1.20.1260.10">
    <property type="match status" value="1"/>
</dbReference>
<keyword evidence="4" id="KW-1185">Reference proteome</keyword>
<name>A0A1H5WXX1_9BACT</name>
<feature type="chain" id="PRO_5009288834" evidence="1">
    <location>
        <begin position="27"/>
        <end position="170"/>
    </location>
</feature>
<dbReference type="PANTHER" id="PTHR38593">
    <property type="entry name" value="BLR2558 PROTEIN"/>
    <property type="match status" value="1"/>
</dbReference>